<dbReference type="InterPro" id="IPR006764">
    <property type="entry name" value="SAM_dep_MeTrfase_SAV2177_type"/>
</dbReference>
<dbReference type="RefSeq" id="WP_101468884.1">
    <property type="nucleotide sequence ID" value="NZ_PJMW01000003.1"/>
</dbReference>
<proteinExistence type="predicted"/>
<sequence length="265" mass="28685">MTVSNPTVLDSSRPNTARVCNVLLGGRDGYDLDLVVAEPMLYSQFTIAMREARRFARRAVEHLCNQHQVNQVVELGCGFPLHPDIGEITAAASRTARTLYIDNDLLAATHARALLTQPNSVVSEVDLTDIAAVLAEITTVMDSTEPLAVCLSGTAELLADASAVLGALTRQLPPGTWIVFTHVTDDIAGDDIGRAVAALNDAGIGFHPRDYDTITEMLAPYRLADPGLIAPHRWRPTDTEHDTLRPLHPERWGLAAYAALGQLPH</sequence>
<comment type="caution">
    <text evidence="1">The sequence shown here is derived from an EMBL/GenBank/DDBJ whole genome shotgun (WGS) entry which is preliminary data.</text>
</comment>
<evidence type="ECO:0000313" key="1">
    <source>
        <dbReference type="EMBL" id="PKV76709.1"/>
    </source>
</evidence>
<keyword evidence="1" id="KW-0808">Transferase</keyword>
<dbReference type="OrthoDB" id="4562414at2"/>
<protein>
    <submittedName>
        <fullName evidence="1">S-adenosyl methyltransferase</fullName>
    </submittedName>
</protein>
<accession>A0A2N3V511</accession>
<dbReference type="Gene3D" id="3.40.50.150">
    <property type="entry name" value="Vaccinia Virus protein VP39"/>
    <property type="match status" value="1"/>
</dbReference>
<dbReference type="AlphaFoldDB" id="A0A2N3V511"/>
<dbReference type="Proteomes" id="UP000233766">
    <property type="component" value="Unassembled WGS sequence"/>
</dbReference>
<dbReference type="InterPro" id="IPR029063">
    <property type="entry name" value="SAM-dependent_MTases_sf"/>
</dbReference>
<dbReference type="GO" id="GO:0008168">
    <property type="term" value="F:methyltransferase activity"/>
    <property type="evidence" value="ECO:0007669"/>
    <property type="project" value="UniProtKB-KW"/>
</dbReference>
<keyword evidence="1" id="KW-0489">Methyltransferase</keyword>
<reference evidence="1 2" key="1">
    <citation type="submission" date="2017-12" db="EMBL/GenBank/DDBJ databases">
        <title>Sequencing the genomes of 1000 Actinobacteria strains.</title>
        <authorList>
            <person name="Klenk H.-P."/>
        </authorList>
    </citation>
    <scope>NUCLEOTIDE SEQUENCE [LARGE SCALE GENOMIC DNA]</scope>
    <source>
        <strain evidence="1 2">DSM 44489</strain>
    </source>
</reference>
<dbReference type="Pfam" id="PF04672">
    <property type="entry name" value="Methyltransf_19"/>
    <property type="match status" value="1"/>
</dbReference>
<dbReference type="SUPFAM" id="SSF53335">
    <property type="entry name" value="S-adenosyl-L-methionine-dependent methyltransferases"/>
    <property type="match status" value="1"/>
</dbReference>
<evidence type="ECO:0000313" key="2">
    <source>
        <dbReference type="Proteomes" id="UP000233766"/>
    </source>
</evidence>
<name>A0A2N3V511_9NOCA</name>
<dbReference type="EMBL" id="PJMW01000003">
    <property type="protein sequence ID" value="PKV76709.1"/>
    <property type="molecule type" value="Genomic_DNA"/>
</dbReference>
<dbReference type="GO" id="GO:0032259">
    <property type="term" value="P:methylation"/>
    <property type="evidence" value="ECO:0007669"/>
    <property type="project" value="UniProtKB-KW"/>
</dbReference>
<gene>
    <name evidence="1" type="ORF">ATK86_7110</name>
</gene>
<keyword evidence="2" id="KW-1185">Reference proteome</keyword>
<organism evidence="1 2">
    <name type="scientific">Nocardia fluminea</name>
    <dbReference type="NCBI Taxonomy" id="134984"/>
    <lineage>
        <taxon>Bacteria</taxon>
        <taxon>Bacillati</taxon>
        <taxon>Actinomycetota</taxon>
        <taxon>Actinomycetes</taxon>
        <taxon>Mycobacteriales</taxon>
        <taxon>Nocardiaceae</taxon>
        <taxon>Nocardia</taxon>
    </lineage>
</organism>
<dbReference type="PIRSF" id="PIRSF017393">
    <property type="entry name" value="MTase_SAV2177"/>
    <property type="match status" value="1"/>
</dbReference>